<dbReference type="EMBL" id="LATX01002031">
    <property type="protein sequence ID" value="KTB34815.1"/>
    <property type="molecule type" value="Genomic_DNA"/>
</dbReference>
<proteinExistence type="predicted"/>
<name>A0A0W0FEP8_MONRR</name>
<reference evidence="1 2" key="1">
    <citation type="submission" date="2015-12" db="EMBL/GenBank/DDBJ databases">
        <title>Draft genome sequence of Moniliophthora roreri, the causal agent of frosty pod rot of cacao.</title>
        <authorList>
            <person name="Aime M.C."/>
            <person name="Diaz-Valderrama J.R."/>
            <person name="Kijpornyongpan T."/>
            <person name="Phillips-Mora W."/>
        </authorList>
    </citation>
    <scope>NUCLEOTIDE SEQUENCE [LARGE SCALE GENOMIC DNA]</scope>
    <source>
        <strain evidence="1 2">MCA 2952</strain>
    </source>
</reference>
<sequence length="21" mass="2389">MSASRLQLLRQVSVQGHDHLL</sequence>
<evidence type="ECO:0000313" key="2">
    <source>
        <dbReference type="Proteomes" id="UP000054988"/>
    </source>
</evidence>
<evidence type="ECO:0000313" key="1">
    <source>
        <dbReference type="EMBL" id="KTB34815.1"/>
    </source>
</evidence>
<gene>
    <name evidence="1" type="ORF">WG66_12605</name>
</gene>
<dbReference type="Proteomes" id="UP000054988">
    <property type="component" value="Unassembled WGS sequence"/>
</dbReference>
<protein>
    <submittedName>
        <fullName evidence="1">Uncharacterized protein</fullName>
    </submittedName>
</protein>
<comment type="caution">
    <text evidence="1">The sequence shown here is derived from an EMBL/GenBank/DDBJ whole genome shotgun (WGS) entry which is preliminary data.</text>
</comment>
<dbReference type="AlphaFoldDB" id="A0A0W0FEP8"/>
<organism evidence="1 2">
    <name type="scientific">Moniliophthora roreri</name>
    <name type="common">Frosty pod rot fungus</name>
    <name type="synonym">Monilia roreri</name>
    <dbReference type="NCBI Taxonomy" id="221103"/>
    <lineage>
        <taxon>Eukaryota</taxon>
        <taxon>Fungi</taxon>
        <taxon>Dikarya</taxon>
        <taxon>Basidiomycota</taxon>
        <taxon>Agaricomycotina</taxon>
        <taxon>Agaricomycetes</taxon>
        <taxon>Agaricomycetidae</taxon>
        <taxon>Agaricales</taxon>
        <taxon>Marasmiineae</taxon>
        <taxon>Marasmiaceae</taxon>
        <taxon>Moniliophthora</taxon>
    </lineage>
</organism>
<accession>A0A0W0FEP8</accession>